<dbReference type="OrthoDB" id="10000533at2759"/>
<dbReference type="PANTHER" id="PTHR42034">
    <property type="entry name" value="CHROMOSOME 7, WHOLE GENOME SHOTGUN SEQUENCE-RELATED"/>
    <property type="match status" value="1"/>
</dbReference>
<accession>A0A8H4U4C6</accession>
<dbReference type="Gene3D" id="3.30.559.30">
    <property type="entry name" value="Nonribosomal peptide synthetase, condensation domain"/>
    <property type="match status" value="1"/>
</dbReference>
<evidence type="ECO:0000313" key="2">
    <source>
        <dbReference type="Proteomes" id="UP000622797"/>
    </source>
</evidence>
<dbReference type="AlphaFoldDB" id="A0A8H4U4C6"/>
<dbReference type="Gene3D" id="3.30.559.10">
    <property type="entry name" value="Chloramphenicol acetyltransferase-like domain"/>
    <property type="match status" value="1"/>
</dbReference>
<dbReference type="PANTHER" id="PTHR42034:SF1">
    <property type="entry name" value="CONDENSATION DOMAIN-CONTAINING PROTEIN"/>
    <property type="match status" value="1"/>
</dbReference>
<sequence>MGAISTPSSKWTESSGVHTRRADSLESFFAVMGDIGAPFNKQHWAINSALKLSFSKAISDLIPFLQKAWLTTRRLHPIIDATISAPDPQNPLKDFREITVPVLEPESYLERTFFLHDTNVKDDTTLTRQLTNDHFGTIHWIPVTRELLIYVSHSQFDGIGLLMLWSGYLGILAGLLRDGIDYKPDVGSRLTSSIDELISSPMDEGTTPEALKLAADNMIDVFLQGVPGVGLHLKSAEGAVPAHTCRRVITLNEISTNAVIKACEKNNYSVSAIAKTALIRTPASYEQHPMAKHFSTLVPVSLRRFLPSPHDKVSYAGGVRVSGWPLLIRDVADKEFSDIAPMVNEVFRKDFSKITQDDAGNDIGLIDCTAPYSRRAIQMFTATPPPMLPPRTTPTMSSLGQVEKYIKPSYEGLMGEILSVDDFFLSLEILNQDQYVHVWTFRNKLHFQVSANSAHYDESFLDDEMERVNDELLLGLGVK</sequence>
<reference evidence="1" key="2">
    <citation type="submission" date="2020-05" db="EMBL/GenBank/DDBJ databases">
        <authorList>
            <person name="Kim H.-S."/>
            <person name="Proctor R.H."/>
            <person name="Brown D.W."/>
        </authorList>
    </citation>
    <scope>NUCLEOTIDE SEQUENCE</scope>
    <source>
        <strain evidence="1">NRRL 20472</strain>
    </source>
</reference>
<gene>
    <name evidence="1" type="ORF">FSARC_3419</name>
</gene>
<evidence type="ECO:0000313" key="1">
    <source>
        <dbReference type="EMBL" id="KAF4969344.1"/>
    </source>
</evidence>
<keyword evidence="2" id="KW-1185">Reference proteome</keyword>
<reference evidence="1" key="1">
    <citation type="journal article" date="2020" name="BMC Genomics">
        <title>Correction to: Identification and distribution of gene clusters required for synthesis of sphingolipid metabolism inhibitors in diverse species of the filamentous fungus Fusarium.</title>
        <authorList>
            <person name="Kim H.S."/>
            <person name="Lohmar J.M."/>
            <person name="Busman M."/>
            <person name="Brown D.W."/>
            <person name="Naumann T.A."/>
            <person name="Divon H.H."/>
            <person name="Lysoe E."/>
            <person name="Uhlig S."/>
            <person name="Proctor R.H."/>
        </authorList>
    </citation>
    <scope>NUCLEOTIDE SEQUENCE</scope>
    <source>
        <strain evidence="1">NRRL 20472</strain>
    </source>
</reference>
<name>A0A8H4U4C6_9HYPO</name>
<organism evidence="1 2">
    <name type="scientific">Fusarium sarcochroum</name>
    <dbReference type="NCBI Taxonomy" id="1208366"/>
    <lineage>
        <taxon>Eukaryota</taxon>
        <taxon>Fungi</taxon>
        <taxon>Dikarya</taxon>
        <taxon>Ascomycota</taxon>
        <taxon>Pezizomycotina</taxon>
        <taxon>Sordariomycetes</taxon>
        <taxon>Hypocreomycetidae</taxon>
        <taxon>Hypocreales</taxon>
        <taxon>Nectriaceae</taxon>
        <taxon>Fusarium</taxon>
        <taxon>Fusarium lateritium species complex</taxon>
    </lineage>
</organism>
<comment type="caution">
    <text evidence="1">The sequence shown here is derived from an EMBL/GenBank/DDBJ whole genome shotgun (WGS) entry which is preliminary data.</text>
</comment>
<proteinExistence type="predicted"/>
<dbReference type="EMBL" id="JABEXW010000165">
    <property type="protein sequence ID" value="KAF4969344.1"/>
    <property type="molecule type" value="Genomic_DNA"/>
</dbReference>
<dbReference type="InterPro" id="IPR023213">
    <property type="entry name" value="CAT-like_dom_sf"/>
</dbReference>
<protein>
    <submittedName>
        <fullName evidence="1">Uncharacterized protein</fullName>
    </submittedName>
</protein>
<dbReference type="Proteomes" id="UP000622797">
    <property type="component" value="Unassembled WGS sequence"/>
</dbReference>